<comment type="caution">
    <text evidence="1">The sequence shown here is derived from an EMBL/GenBank/DDBJ whole genome shotgun (WGS) entry which is preliminary data.</text>
</comment>
<evidence type="ECO:0000313" key="1">
    <source>
        <dbReference type="EMBL" id="KAK3249147.1"/>
    </source>
</evidence>
<dbReference type="Proteomes" id="UP001190700">
    <property type="component" value="Unassembled WGS sequence"/>
</dbReference>
<proteinExistence type="predicted"/>
<protein>
    <recommendedName>
        <fullName evidence="3">Thioredoxin domain-containing protein</fullName>
    </recommendedName>
</protein>
<keyword evidence="2" id="KW-1185">Reference proteome</keyword>
<gene>
    <name evidence="1" type="ORF">CYMTET_41410</name>
</gene>
<accession>A0AAE0C8B0</accession>
<dbReference type="EMBL" id="LGRX02027573">
    <property type="protein sequence ID" value="KAK3249147.1"/>
    <property type="molecule type" value="Genomic_DNA"/>
</dbReference>
<evidence type="ECO:0008006" key="3">
    <source>
        <dbReference type="Google" id="ProtNLM"/>
    </source>
</evidence>
<sequence length="127" mass="14613">MSVELAHVNEFTKCLVKNMQTEAPYLIALKSGKCGACLRLDEQGFFHQLSKRCEQRNIGLVVLSTDSYEYDDVRSFMKQHGLTYLPSFIRLEKWDDKKGTLYDLRNENGPLQVENLIIFFENSTAAV</sequence>
<reference evidence="1 2" key="1">
    <citation type="journal article" date="2015" name="Genome Biol. Evol.">
        <title>Comparative Genomics of a Bacterivorous Green Alga Reveals Evolutionary Causalities and Consequences of Phago-Mixotrophic Mode of Nutrition.</title>
        <authorList>
            <person name="Burns J.A."/>
            <person name="Paasch A."/>
            <person name="Narechania A."/>
            <person name="Kim E."/>
        </authorList>
    </citation>
    <scope>NUCLEOTIDE SEQUENCE [LARGE SCALE GENOMIC DNA]</scope>
    <source>
        <strain evidence="1 2">PLY_AMNH</strain>
    </source>
</reference>
<dbReference type="AlphaFoldDB" id="A0AAE0C8B0"/>
<name>A0AAE0C8B0_9CHLO</name>
<organism evidence="1 2">
    <name type="scientific">Cymbomonas tetramitiformis</name>
    <dbReference type="NCBI Taxonomy" id="36881"/>
    <lineage>
        <taxon>Eukaryota</taxon>
        <taxon>Viridiplantae</taxon>
        <taxon>Chlorophyta</taxon>
        <taxon>Pyramimonadophyceae</taxon>
        <taxon>Pyramimonadales</taxon>
        <taxon>Pyramimonadaceae</taxon>
        <taxon>Cymbomonas</taxon>
    </lineage>
</organism>
<evidence type="ECO:0000313" key="2">
    <source>
        <dbReference type="Proteomes" id="UP001190700"/>
    </source>
</evidence>